<reference evidence="1 2" key="1">
    <citation type="submission" date="2015-11" db="EMBL/GenBank/DDBJ databases">
        <title>Genomic analysis of 38 Legionella species identifies large and diverse effector repertoires.</title>
        <authorList>
            <person name="Burstein D."/>
            <person name="Amaro F."/>
            <person name="Zusman T."/>
            <person name="Lifshitz Z."/>
            <person name="Cohen O."/>
            <person name="Gilbert J.A."/>
            <person name="Pupko T."/>
            <person name="Shuman H.A."/>
            <person name="Segal G."/>
        </authorList>
    </citation>
    <scope>NUCLEOTIDE SEQUENCE [LARGE SCALE GENOMIC DNA]</scope>
    <source>
        <strain evidence="1 2">BL-540</strain>
    </source>
</reference>
<organism evidence="1 2">
    <name type="scientific">Legionella jordanis</name>
    <dbReference type="NCBI Taxonomy" id="456"/>
    <lineage>
        <taxon>Bacteria</taxon>
        <taxon>Pseudomonadati</taxon>
        <taxon>Pseudomonadota</taxon>
        <taxon>Gammaproteobacteria</taxon>
        <taxon>Legionellales</taxon>
        <taxon>Legionellaceae</taxon>
        <taxon>Legionella</taxon>
    </lineage>
</organism>
<keyword evidence="2" id="KW-1185">Reference proteome</keyword>
<dbReference type="OrthoDB" id="5649321at2"/>
<sequence length="384" mass="44208">MAVTRHYLVRQISSDKPKTFRNLLKTSLNNPETSALLIGEIHGVSPSYEAILANIDLLSHSKRKVVLLFEALNQEDNHKMAKAFAKAQQEHSNPLKSVAGLQKSEVSINLYTVILAAINHGIKVMGCENVISNPFCNKTDADYKDPMELVRGMEKFQRSADRIRKPNEVFSSLINSLIDEKDVFCIFIGGAAHPVELRNEADEVFDAGMKRRIHAQNLSVFLIENKNSSVKENEIREFTDRHLYGVYDYAVGTNKFDLYKDSFQSQPQVMDKIKLLNLFCHNLITGYLYFHKQSFELKQEIADVISCFEESVDKKFEFPALHEFIDKIIELSNTTKPEERKNTFFKQERKRYSRDELHTKIHHDLSEFVIEEFKSSVGNSYSNE</sequence>
<proteinExistence type="predicted"/>
<accession>A0A0W0VFA1</accession>
<evidence type="ECO:0000313" key="2">
    <source>
        <dbReference type="Proteomes" id="UP000055035"/>
    </source>
</evidence>
<dbReference type="AlphaFoldDB" id="A0A0W0VFA1"/>
<name>A0A0W0VFA1_9GAMM</name>
<dbReference type="PATRIC" id="fig|456.5.peg.2827"/>
<dbReference type="RefSeq" id="WP_058471998.1">
    <property type="nucleotide sequence ID" value="NZ_CAAAIC010000006.1"/>
</dbReference>
<dbReference type="Proteomes" id="UP000055035">
    <property type="component" value="Unassembled WGS sequence"/>
</dbReference>
<gene>
    <name evidence="1" type="ORF">Ljor_2635</name>
</gene>
<dbReference type="EMBL" id="LNYJ01000011">
    <property type="protein sequence ID" value="KTD18329.1"/>
    <property type="molecule type" value="Genomic_DNA"/>
</dbReference>
<protein>
    <submittedName>
        <fullName evidence="1">Uncharacterized protein</fullName>
    </submittedName>
</protein>
<comment type="caution">
    <text evidence="1">The sequence shown here is derived from an EMBL/GenBank/DDBJ whole genome shotgun (WGS) entry which is preliminary data.</text>
</comment>
<evidence type="ECO:0000313" key="1">
    <source>
        <dbReference type="EMBL" id="KTD18329.1"/>
    </source>
</evidence>